<dbReference type="SUPFAM" id="SSF49562">
    <property type="entry name" value="C2 domain (Calcium/lipid-binding domain, CaLB)"/>
    <property type="match status" value="1"/>
</dbReference>
<dbReference type="Proteomes" id="UP000028837">
    <property type="component" value="Unassembled WGS sequence"/>
</dbReference>
<evidence type="ECO:0000313" key="2">
    <source>
        <dbReference type="Proteomes" id="UP000028837"/>
    </source>
</evidence>
<dbReference type="GO" id="GO:0035869">
    <property type="term" value="C:ciliary transition zone"/>
    <property type="evidence" value="ECO:0007669"/>
    <property type="project" value="TreeGrafter"/>
</dbReference>
<dbReference type="GO" id="GO:1904491">
    <property type="term" value="P:protein localization to ciliary transition zone"/>
    <property type="evidence" value="ECO:0007669"/>
    <property type="project" value="TreeGrafter"/>
</dbReference>
<comment type="caution">
    <text evidence="1">The sequence shown here is derived from an EMBL/GenBank/DDBJ whole genome shotgun (WGS) entry which is preliminary data.</text>
</comment>
<accession>A0A086KVA0</accession>
<dbReference type="PANTHER" id="PTHR20837:SF0">
    <property type="entry name" value="COILED-COIL AND C2 DOMAIN-CONTAINING PROTEIN 2A"/>
    <property type="match status" value="1"/>
</dbReference>
<dbReference type="GO" id="GO:1905515">
    <property type="term" value="P:non-motile cilium assembly"/>
    <property type="evidence" value="ECO:0007669"/>
    <property type="project" value="TreeGrafter"/>
</dbReference>
<dbReference type="PANTHER" id="PTHR20837">
    <property type="entry name" value="CENTROSOMAL PROTEIN-RELATED"/>
    <property type="match status" value="1"/>
</dbReference>
<gene>
    <name evidence="1" type="ORF">TGDOM2_230660</name>
</gene>
<proteinExistence type="predicted"/>
<dbReference type="EMBL" id="AHZU02000112">
    <property type="protein sequence ID" value="KFG48318.1"/>
    <property type="molecule type" value="Genomic_DNA"/>
</dbReference>
<protein>
    <submittedName>
        <fullName evidence="1">Uncharacterized protein</fullName>
    </submittedName>
</protein>
<organism evidence="1 2">
    <name type="scientific">Toxoplasma gondii GAB2-2007-GAL-DOM2</name>
    <dbReference type="NCBI Taxonomy" id="1130820"/>
    <lineage>
        <taxon>Eukaryota</taxon>
        <taxon>Sar</taxon>
        <taxon>Alveolata</taxon>
        <taxon>Apicomplexa</taxon>
        <taxon>Conoidasida</taxon>
        <taxon>Coccidia</taxon>
        <taxon>Eucoccidiorida</taxon>
        <taxon>Eimeriorina</taxon>
        <taxon>Sarcocystidae</taxon>
        <taxon>Toxoplasma</taxon>
    </lineage>
</organism>
<name>A0A086KVA0_TOXGO</name>
<dbReference type="InterPro" id="IPR035892">
    <property type="entry name" value="C2_domain_sf"/>
</dbReference>
<evidence type="ECO:0000313" key="1">
    <source>
        <dbReference type="EMBL" id="KFG48318.1"/>
    </source>
</evidence>
<sequence>MLPLLAASTAAFVAPATVERLLKERGLEVPCLDAEVVALLQSMQKTVDAKSRFKQKISTVEERNILRDAEEEDDDEDELEEDDAAEDVYTRFLREFLNSALPVQVAAVLKSSSRVDFPAVVSEVVPRLNIHLLFQQIKACCCTHRLLGFTRYVEAKAARRRVTVIDPVDDRSIGIFVKVTYAEALQLSNPVVEVKYVNRTRGIHVAVTTKAVSGENPMINQLVHLTLPKVSEETEALMDLTKQDSYLILNVFDHHQRDVPPARRFLGSITLPWSLIIGYGLEDCFWTPSQGEEYGKHEQQGSSWRSARGLDLSGSLFLLCRLVAPLLPPPEVATPRSPRCFERIAAFISLFPVVDDRLLLSMHAGDRIWMTAQEQVDVGCGDSRGHALLLCCFFSAFDLMLQTQCTNYVARGMGSSGTPLRVLAICRIPQAEQEASAEEVLWRR</sequence>
<dbReference type="InterPro" id="IPR052434">
    <property type="entry name" value="Tectonic-like_complex_comp"/>
</dbReference>
<reference evidence="1 2" key="1">
    <citation type="submission" date="2014-02" db="EMBL/GenBank/DDBJ databases">
        <authorList>
            <person name="Sibley D."/>
            <person name="Venepally P."/>
            <person name="Karamycheva S."/>
            <person name="Hadjithomas M."/>
            <person name="Khan A."/>
            <person name="Brunk B."/>
            <person name="Roos D."/>
            <person name="Caler E."/>
            <person name="Lorenzi H."/>
        </authorList>
    </citation>
    <scope>NUCLEOTIDE SEQUENCE [LARGE SCALE GENOMIC DNA]</scope>
    <source>
        <strain evidence="1 2">GAB2-2007-GAL-DOM2</strain>
    </source>
</reference>
<dbReference type="AlphaFoldDB" id="A0A086KVA0"/>
<dbReference type="VEuPathDB" id="ToxoDB:TGDOM2_230660"/>